<name>A0A087TKW6_STEMI</name>
<keyword evidence="4" id="KW-1185">Reference proteome</keyword>
<comment type="catalytic activity">
    <reaction evidence="1">
        <text>RNA(n) + a ribonucleoside 5'-triphosphate = RNA(n+1) + diphosphate</text>
        <dbReference type="Rhea" id="RHEA:21248"/>
        <dbReference type="Rhea" id="RHEA-COMP:14527"/>
        <dbReference type="Rhea" id="RHEA-COMP:17342"/>
        <dbReference type="ChEBI" id="CHEBI:33019"/>
        <dbReference type="ChEBI" id="CHEBI:61557"/>
        <dbReference type="ChEBI" id="CHEBI:140395"/>
        <dbReference type="EC" id="2.7.7.48"/>
    </reaction>
</comment>
<protein>
    <recommendedName>
        <fullName evidence="1">RNA-dependent RNA polymerase</fullName>
        <ecNumber evidence="1">2.7.7.48</ecNumber>
    </recommendedName>
</protein>
<keyword evidence="1" id="KW-0694">RNA-binding</keyword>
<evidence type="ECO:0000259" key="2">
    <source>
        <dbReference type="Pfam" id="PF05183"/>
    </source>
</evidence>
<evidence type="ECO:0000256" key="1">
    <source>
        <dbReference type="RuleBase" id="RU363098"/>
    </source>
</evidence>
<proteinExistence type="inferred from homology"/>
<organism evidence="3 4">
    <name type="scientific">Stegodyphus mimosarum</name>
    <name type="common">African social velvet spider</name>
    <dbReference type="NCBI Taxonomy" id="407821"/>
    <lineage>
        <taxon>Eukaryota</taxon>
        <taxon>Metazoa</taxon>
        <taxon>Ecdysozoa</taxon>
        <taxon>Arthropoda</taxon>
        <taxon>Chelicerata</taxon>
        <taxon>Arachnida</taxon>
        <taxon>Araneae</taxon>
        <taxon>Araneomorphae</taxon>
        <taxon>Entelegynae</taxon>
        <taxon>Eresoidea</taxon>
        <taxon>Eresidae</taxon>
        <taxon>Stegodyphus</taxon>
    </lineage>
</organism>
<feature type="non-terminal residue" evidence="3">
    <location>
        <position position="47"/>
    </location>
</feature>
<comment type="similarity">
    <text evidence="1">Belongs to the RdRP family.</text>
</comment>
<evidence type="ECO:0000313" key="3">
    <source>
        <dbReference type="EMBL" id="KFM65755.1"/>
    </source>
</evidence>
<dbReference type="GO" id="GO:0003968">
    <property type="term" value="F:RNA-directed RNA polymerase activity"/>
    <property type="evidence" value="ECO:0007669"/>
    <property type="project" value="UniProtKB-KW"/>
</dbReference>
<dbReference type="GO" id="GO:0003723">
    <property type="term" value="F:RNA binding"/>
    <property type="evidence" value="ECO:0007669"/>
    <property type="project" value="UniProtKB-KW"/>
</dbReference>
<accession>A0A087TKW6</accession>
<dbReference type="Pfam" id="PF05183">
    <property type="entry name" value="RdRP"/>
    <property type="match status" value="1"/>
</dbReference>
<dbReference type="OrthoDB" id="6433815at2759"/>
<dbReference type="EMBL" id="KK115689">
    <property type="protein sequence ID" value="KFM65755.1"/>
    <property type="molecule type" value="Genomic_DNA"/>
</dbReference>
<keyword evidence="1" id="KW-0548">Nucleotidyltransferase</keyword>
<dbReference type="EC" id="2.7.7.48" evidence="1"/>
<evidence type="ECO:0000313" key="4">
    <source>
        <dbReference type="Proteomes" id="UP000054359"/>
    </source>
</evidence>
<feature type="domain" description="RDRP core" evidence="2">
    <location>
        <begin position="4"/>
        <end position="42"/>
    </location>
</feature>
<dbReference type="AlphaFoldDB" id="A0A087TKW6"/>
<keyword evidence="1" id="KW-0808">Transferase</keyword>
<gene>
    <name evidence="3" type="ORF">X975_18029</name>
</gene>
<sequence length="47" mass="5333">MEEVVKDKLKNGLVIGFRHYKILASSSSQLREHGLWMYAKDPNGNTA</sequence>
<keyword evidence="1" id="KW-0696">RNA-directed RNA polymerase</keyword>
<dbReference type="Proteomes" id="UP000054359">
    <property type="component" value="Unassembled WGS sequence"/>
</dbReference>
<dbReference type="InterPro" id="IPR057596">
    <property type="entry name" value="RDRP_core"/>
</dbReference>
<reference evidence="3 4" key="1">
    <citation type="submission" date="2013-11" db="EMBL/GenBank/DDBJ databases">
        <title>Genome sequencing of Stegodyphus mimosarum.</title>
        <authorList>
            <person name="Bechsgaard J."/>
        </authorList>
    </citation>
    <scope>NUCLEOTIDE SEQUENCE [LARGE SCALE GENOMIC DNA]</scope>
</reference>